<evidence type="ECO:0000256" key="1">
    <source>
        <dbReference type="PROSITE-ProRule" id="PRU00285"/>
    </source>
</evidence>
<dbReference type="CDD" id="cd06464">
    <property type="entry name" value="ACD_sHsps-like"/>
    <property type="match status" value="1"/>
</dbReference>
<dbReference type="SUPFAM" id="SSF49764">
    <property type="entry name" value="HSP20-like chaperones"/>
    <property type="match status" value="1"/>
</dbReference>
<evidence type="ECO:0000313" key="4">
    <source>
        <dbReference type="EMBL" id="BBU24877.1"/>
    </source>
</evidence>
<dbReference type="EMBL" id="AP022314">
    <property type="protein sequence ID" value="BBU24877.1"/>
    <property type="molecule type" value="Genomic_DNA"/>
</dbReference>
<reference evidence="4 5" key="1">
    <citation type="submission" date="2019-12" db="EMBL/GenBank/DDBJ databases">
        <title>Complete genome sequence of Mycolicibacterium xenopi str. JCM15661T.</title>
        <authorList>
            <person name="Yoshida M."/>
            <person name="Fukano H."/>
            <person name="Asakura T."/>
            <person name="Hoshino Y."/>
        </authorList>
    </citation>
    <scope>NUCLEOTIDE SEQUENCE [LARGE SCALE GENOMIC DNA]</scope>
    <source>
        <strain evidence="4 5">JCM 15661T</strain>
    </source>
</reference>
<feature type="domain" description="SHSP" evidence="3">
    <location>
        <begin position="25"/>
        <end position="135"/>
    </location>
</feature>
<sequence>MLAFDPFLRDFDRLTQQLLGSTLGTVSRPAVMPIDAWREGDDYVVELDLPGVKPDSIDVSVEHEAVTVRAERPAVTEDRNWVVAERPHGVFSRQLFLGSGLDADKISANYTDGVLRLTIPVAEAARPRKIAIGTGNQKAINA</sequence>
<dbReference type="Proteomes" id="UP000464624">
    <property type="component" value="Chromosome"/>
</dbReference>
<protein>
    <submittedName>
        <fullName evidence="4">18 kDa antigen</fullName>
    </submittedName>
</protein>
<organism evidence="4 5">
    <name type="scientific">Mycobacterium xenopi</name>
    <dbReference type="NCBI Taxonomy" id="1789"/>
    <lineage>
        <taxon>Bacteria</taxon>
        <taxon>Bacillati</taxon>
        <taxon>Actinomycetota</taxon>
        <taxon>Actinomycetes</taxon>
        <taxon>Mycobacteriales</taxon>
        <taxon>Mycobacteriaceae</taxon>
        <taxon>Mycobacterium</taxon>
    </lineage>
</organism>
<proteinExistence type="inferred from homology"/>
<dbReference type="PROSITE" id="PS01031">
    <property type="entry name" value="SHSP"/>
    <property type="match status" value="1"/>
</dbReference>
<evidence type="ECO:0000313" key="5">
    <source>
        <dbReference type="Proteomes" id="UP000464624"/>
    </source>
</evidence>
<name>A0AAD1M3G1_MYCXE</name>
<accession>A0AAD1M3G1</accession>
<dbReference type="AlphaFoldDB" id="A0AAD1M3G1"/>
<dbReference type="InterPro" id="IPR002068">
    <property type="entry name" value="A-crystallin/Hsp20_dom"/>
</dbReference>
<comment type="similarity">
    <text evidence="1 2">Belongs to the small heat shock protein (HSP20) family.</text>
</comment>
<dbReference type="Pfam" id="PF00011">
    <property type="entry name" value="HSP20"/>
    <property type="match status" value="1"/>
</dbReference>
<dbReference type="InterPro" id="IPR031107">
    <property type="entry name" value="Small_HSP"/>
</dbReference>
<gene>
    <name evidence="4" type="primary">hsp18_3</name>
    <name evidence="4" type="ORF">MYXE_46670</name>
</gene>
<dbReference type="InterPro" id="IPR008978">
    <property type="entry name" value="HSP20-like_chaperone"/>
</dbReference>
<evidence type="ECO:0000259" key="3">
    <source>
        <dbReference type="PROSITE" id="PS01031"/>
    </source>
</evidence>
<dbReference type="Gene3D" id="2.60.40.790">
    <property type="match status" value="1"/>
</dbReference>
<dbReference type="KEGG" id="mxe:MYXE_46670"/>
<evidence type="ECO:0000256" key="2">
    <source>
        <dbReference type="RuleBase" id="RU003616"/>
    </source>
</evidence>
<dbReference type="PANTHER" id="PTHR11527">
    <property type="entry name" value="HEAT-SHOCK PROTEIN 20 FAMILY MEMBER"/>
    <property type="match status" value="1"/>
</dbReference>